<reference evidence="2 3" key="1">
    <citation type="submission" date="2017-10" db="EMBL/GenBank/DDBJ databases">
        <title>Comparative genomics in systemic dimorphic fungi from Ajellomycetaceae.</title>
        <authorList>
            <person name="Munoz J.F."/>
            <person name="Mcewen J.G."/>
            <person name="Clay O.K."/>
            <person name="Cuomo C.A."/>
        </authorList>
    </citation>
    <scope>NUCLEOTIDE SEQUENCE [LARGE SCALE GENOMIC DNA]</scope>
    <source>
        <strain evidence="2 3">UAMH5409</strain>
    </source>
</reference>
<sequence length="135" mass="15307">MTRIEFLTVVQVLRKLDTLSDKTVHLGKVHLMSNNGRLWTPCSDGSNICPVRTSESTFNSRCEPVGRQFDRAYWQMWLYAMCHYSQTARDPKCKNQLAKAQNAAADECVVSDNGIPHPPARIQIHPDHASHQPSF</sequence>
<evidence type="ECO:0000256" key="1">
    <source>
        <dbReference type="SAM" id="MobiDB-lite"/>
    </source>
</evidence>
<evidence type="ECO:0000313" key="2">
    <source>
        <dbReference type="EMBL" id="PGH14917.1"/>
    </source>
</evidence>
<dbReference type="AlphaFoldDB" id="A0A2B7Y2I1"/>
<dbReference type="STRING" id="1447875.A0A2B7Y2I1"/>
<dbReference type="InterPro" id="IPR022198">
    <property type="entry name" value="DUF3723"/>
</dbReference>
<dbReference type="Proteomes" id="UP000223968">
    <property type="component" value="Unassembled WGS sequence"/>
</dbReference>
<accession>A0A2B7Y2I1</accession>
<comment type="caution">
    <text evidence="2">The sequence shown here is derived from an EMBL/GenBank/DDBJ whole genome shotgun (WGS) entry which is preliminary data.</text>
</comment>
<gene>
    <name evidence="2" type="ORF">AJ79_02780</name>
</gene>
<keyword evidence="3" id="KW-1185">Reference proteome</keyword>
<feature type="compositionally biased region" description="Basic and acidic residues" evidence="1">
    <location>
        <begin position="124"/>
        <end position="135"/>
    </location>
</feature>
<feature type="region of interest" description="Disordered" evidence="1">
    <location>
        <begin position="116"/>
        <end position="135"/>
    </location>
</feature>
<evidence type="ECO:0000313" key="3">
    <source>
        <dbReference type="Proteomes" id="UP000223968"/>
    </source>
</evidence>
<name>A0A2B7Y2I1_9EURO</name>
<dbReference type="EMBL" id="PDNB01000030">
    <property type="protein sequence ID" value="PGH14917.1"/>
    <property type="molecule type" value="Genomic_DNA"/>
</dbReference>
<dbReference type="Pfam" id="PF12520">
    <property type="entry name" value="DUF3723"/>
    <property type="match status" value="1"/>
</dbReference>
<organism evidence="2 3">
    <name type="scientific">Helicocarpus griseus UAMH5409</name>
    <dbReference type="NCBI Taxonomy" id="1447875"/>
    <lineage>
        <taxon>Eukaryota</taxon>
        <taxon>Fungi</taxon>
        <taxon>Dikarya</taxon>
        <taxon>Ascomycota</taxon>
        <taxon>Pezizomycotina</taxon>
        <taxon>Eurotiomycetes</taxon>
        <taxon>Eurotiomycetidae</taxon>
        <taxon>Onygenales</taxon>
        <taxon>Ajellomycetaceae</taxon>
        <taxon>Helicocarpus</taxon>
    </lineage>
</organism>
<protein>
    <submittedName>
        <fullName evidence="2">Uncharacterized protein</fullName>
    </submittedName>
</protein>
<proteinExistence type="predicted"/>